<evidence type="ECO:0000313" key="4">
    <source>
        <dbReference type="Proteomes" id="UP001266305"/>
    </source>
</evidence>
<proteinExistence type="predicted"/>
<comment type="caution">
    <text evidence="3">The sequence shown here is derived from an EMBL/GenBank/DDBJ whole genome shotgun (WGS) entry which is preliminary data.</text>
</comment>
<evidence type="ECO:0000256" key="2">
    <source>
        <dbReference type="SAM" id="MobiDB-lite"/>
    </source>
</evidence>
<accession>A0ABQ9TH01</accession>
<reference evidence="3 4" key="1">
    <citation type="submission" date="2023-05" db="EMBL/GenBank/DDBJ databases">
        <title>B98-5 Cell Line De Novo Hybrid Assembly: An Optical Mapping Approach.</title>
        <authorList>
            <person name="Kananen K."/>
            <person name="Auerbach J.A."/>
            <person name="Kautto E."/>
            <person name="Blachly J.S."/>
        </authorList>
    </citation>
    <scope>NUCLEOTIDE SEQUENCE [LARGE SCALE GENOMIC DNA]</scope>
    <source>
        <strain evidence="3">B95-8</strain>
        <tissue evidence="3">Cell line</tissue>
    </source>
</reference>
<dbReference type="EMBL" id="JASSZA010000023">
    <property type="protein sequence ID" value="KAK2084032.1"/>
    <property type="molecule type" value="Genomic_DNA"/>
</dbReference>
<dbReference type="Proteomes" id="UP001266305">
    <property type="component" value="Unassembled WGS sequence"/>
</dbReference>
<organism evidence="3 4">
    <name type="scientific">Saguinus oedipus</name>
    <name type="common">Cotton-top tamarin</name>
    <name type="synonym">Oedipomidas oedipus</name>
    <dbReference type="NCBI Taxonomy" id="9490"/>
    <lineage>
        <taxon>Eukaryota</taxon>
        <taxon>Metazoa</taxon>
        <taxon>Chordata</taxon>
        <taxon>Craniata</taxon>
        <taxon>Vertebrata</taxon>
        <taxon>Euteleostomi</taxon>
        <taxon>Mammalia</taxon>
        <taxon>Eutheria</taxon>
        <taxon>Euarchontoglires</taxon>
        <taxon>Primates</taxon>
        <taxon>Haplorrhini</taxon>
        <taxon>Platyrrhini</taxon>
        <taxon>Cebidae</taxon>
        <taxon>Callitrichinae</taxon>
        <taxon>Saguinus</taxon>
    </lineage>
</organism>
<name>A0ABQ9TH01_SAGOE</name>
<feature type="coiled-coil region" evidence="1">
    <location>
        <begin position="207"/>
        <end position="234"/>
    </location>
</feature>
<evidence type="ECO:0000313" key="3">
    <source>
        <dbReference type="EMBL" id="KAK2084032.1"/>
    </source>
</evidence>
<keyword evidence="1" id="KW-0175">Coiled coil</keyword>
<gene>
    <name evidence="3" type="ORF">P7K49_039268</name>
</gene>
<keyword evidence="4" id="KW-1185">Reference proteome</keyword>
<sequence length="267" mass="29662">MKAKKTKLEGDKLCLKEVPDASESHTVKLELQRPSLEGELQRSCLVLRNLEAPGPGPPKSGGLPAETGSRQQAERLNRALAQVEESEGARRVKVPGLTEALSQSSASLNSPQEENLHLQKALTACEHECPSAPEMAGHCWAGIWQEGKAAALHTVQKLQDKWRLLWERLGSRQCALAQLEAEKREVECSALKKDLVALRRTLDKRRAAWTELKLTKAQRQIQKLEAQVVALEQSHSPAQLEVEAQQQLELQQEVEACAVPRHRLNTP</sequence>
<evidence type="ECO:0000256" key="1">
    <source>
        <dbReference type="SAM" id="Coils"/>
    </source>
</evidence>
<protein>
    <submittedName>
        <fullName evidence="3">Uncharacterized protein</fullName>
    </submittedName>
</protein>
<feature type="region of interest" description="Disordered" evidence="2">
    <location>
        <begin position="48"/>
        <end position="73"/>
    </location>
</feature>